<gene>
    <name evidence="6" type="ORF">GA0070603_1193</name>
</gene>
<protein>
    <submittedName>
        <fullName evidence="6">Transcriptional regulator, TetR family</fullName>
    </submittedName>
</protein>
<dbReference type="PANTHER" id="PTHR30055:SF148">
    <property type="entry name" value="TETR-FAMILY TRANSCRIPTIONAL REGULATOR"/>
    <property type="match status" value="1"/>
</dbReference>
<proteinExistence type="predicted"/>
<sequence length="189" mass="20269">MSSTTDPRVRRTRAVVVTTALGLLAERGIAGTTIEAVAERSGVAKTTIYRHWDGQAALVFDAFDSIRRAPEDPDTGTLRGDLTDLLTGLAAALSEGAAAGLWFALVEAAERDPGLAALHRREAEARHGVILRVIRRGIGRGELPADTDPAEVLDLLAGPLFYRRATSGAPVDRSFAQRMVERVLRAYAP</sequence>
<dbReference type="AlphaFoldDB" id="A0A1C6UBJ6"/>
<dbReference type="InterPro" id="IPR036271">
    <property type="entry name" value="Tet_transcr_reg_TetR-rel_C_sf"/>
</dbReference>
<evidence type="ECO:0000313" key="7">
    <source>
        <dbReference type="Proteomes" id="UP000198605"/>
    </source>
</evidence>
<keyword evidence="3" id="KW-0804">Transcription</keyword>
<dbReference type="SUPFAM" id="SSF46689">
    <property type="entry name" value="Homeodomain-like"/>
    <property type="match status" value="1"/>
</dbReference>
<name>A0A1C6UBJ6_9ACTN</name>
<dbReference type="Pfam" id="PF16859">
    <property type="entry name" value="TetR_C_11"/>
    <property type="match status" value="1"/>
</dbReference>
<dbReference type="PROSITE" id="PS01081">
    <property type="entry name" value="HTH_TETR_1"/>
    <property type="match status" value="1"/>
</dbReference>
<keyword evidence="7" id="KW-1185">Reference proteome</keyword>
<dbReference type="InterPro" id="IPR009057">
    <property type="entry name" value="Homeodomain-like_sf"/>
</dbReference>
<dbReference type="Gene3D" id="1.10.357.10">
    <property type="entry name" value="Tetracycline Repressor, domain 2"/>
    <property type="match status" value="1"/>
</dbReference>
<dbReference type="GO" id="GO:0003700">
    <property type="term" value="F:DNA-binding transcription factor activity"/>
    <property type="evidence" value="ECO:0007669"/>
    <property type="project" value="TreeGrafter"/>
</dbReference>
<dbReference type="PANTHER" id="PTHR30055">
    <property type="entry name" value="HTH-TYPE TRANSCRIPTIONAL REGULATOR RUTR"/>
    <property type="match status" value="1"/>
</dbReference>
<evidence type="ECO:0000313" key="6">
    <source>
        <dbReference type="EMBL" id="SCL51406.1"/>
    </source>
</evidence>
<dbReference type="GO" id="GO:0000976">
    <property type="term" value="F:transcription cis-regulatory region binding"/>
    <property type="evidence" value="ECO:0007669"/>
    <property type="project" value="TreeGrafter"/>
</dbReference>
<accession>A0A1C6UBJ6</accession>
<dbReference type="InterPro" id="IPR023772">
    <property type="entry name" value="DNA-bd_HTH_TetR-type_CS"/>
</dbReference>
<dbReference type="PROSITE" id="PS50977">
    <property type="entry name" value="HTH_TETR_2"/>
    <property type="match status" value="1"/>
</dbReference>
<evidence type="ECO:0000259" key="5">
    <source>
        <dbReference type="PROSITE" id="PS50977"/>
    </source>
</evidence>
<keyword evidence="2 4" id="KW-0238">DNA-binding</keyword>
<feature type="DNA-binding region" description="H-T-H motif" evidence="4">
    <location>
        <begin position="33"/>
        <end position="52"/>
    </location>
</feature>
<reference evidence="7" key="1">
    <citation type="submission" date="2016-06" db="EMBL/GenBank/DDBJ databases">
        <authorList>
            <person name="Varghese N."/>
            <person name="Submissions Spin"/>
        </authorList>
    </citation>
    <scope>NUCLEOTIDE SEQUENCE [LARGE SCALE GENOMIC DNA]</scope>
    <source>
        <strain evidence="7">DSM 44151</strain>
    </source>
</reference>
<evidence type="ECO:0000256" key="2">
    <source>
        <dbReference type="ARBA" id="ARBA00023125"/>
    </source>
</evidence>
<keyword evidence="1" id="KW-0805">Transcription regulation</keyword>
<dbReference type="InterPro" id="IPR001647">
    <property type="entry name" value="HTH_TetR"/>
</dbReference>
<dbReference type="STRING" id="47854.GA0070603_1193"/>
<dbReference type="PRINTS" id="PR00455">
    <property type="entry name" value="HTHTETR"/>
</dbReference>
<dbReference type="InterPro" id="IPR011075">
    <property type="entry name" value="TetR_C"/>
</dbReference>
<dbReference type="Gene3D" id="1.10.10.60">
    <property type="entry name" value="Homeodomain-like"/>
    <property type="match status" value="1"/>
</dbReference>
<evidence type="ECO:0000256" key="1">
    <source>
        <dbReference type="ARBA" id="ARBA00023015"/>
    </source>
</evidence>
<dbReference type="EMBL" id="FMIB01000002">
    <property type="protein sequence ID" value="SCL51406.1"/>
    <property type="molecule type" value="Genomic_DNA"/>
</dbReference>
<dbReference type="Pfam" id="PF00440">
    <property type="entry name" value="TetR_N"/>
    <property type="match status" value="1"/>
</dbReference>
<dbReference type="InterPro" id="IPR050109">
    <property type="entry name" value="HTH-type_TetR-like_transc_reg"/>
</dbReference>
<organism evidence="6 7">
    <name type="scientific">Micromonospora chersina</name>
    <dbReference type="NCBI Taxonomy" id="47854"/>
    <lineage>
        <taxon>Bacteria</taxon>
        <taxon>Bacillati</taxon>
        <taxon>Actinomycetota</taxon>
        <taxon>Actinomycetes</taxon>
        <taxon>Micromonosporales</taxon>
        <taxon>Micromonosporaceae</taxon>
        <taxon>Micromonospora</taxon>
    </lineage>
</organism>
<feature type="domain" description="HTH tetR-type" evidence="5">
    <location>
        <begin position="10"/>
        <end position="70"/>
    </location>
</feature>
<evidence type="ECO:0000256" key="4">
    <source>
        <dbReference type="PROSITE-ProRule" id="PRU00335"/>
    </source>
</evidence>
<dbReference type="SUPFAM" id="SSF48498">
    <property type="entry name" value="Tetracyclin repressor-like, C-terminal domain"/>
    <property type="match status" value="1"/>
</dbReference>
<evidence type="ECO:0000256" key="3">
    <source>
        <dbReference type="ARBA" id="ARBA00023163"/>
    </source>
</evidence>
<dbReference type="Proteomes" id="UP000198605">
    <property type="component" value="Unassembled WGS sequence"/>
</dbReference>